<dbReference type="InterPro" id="IPR011008">
    <property type="entry name" value="Dimeric_a/b-barrel"/>
</dbReference>
<dbReference type="Pfam" id="PF03795">
    <property type="entry name" value="YCII"/>
    <property type="match status" value="1"/>
</dbReference>
<accession>A0A3N4M7N5</accession>
<dbReference type="InterPro" id="IPR051807">
    <property type="entry name" value="Sec-metab_biosynth-assoc"/>
</dbReference>
<proteinExistence type="predicted"/>
<sequence>MSTEGKAPLHQFLCIIPDLPNAPRLEVRPAHMKGAVKSAVNGDFVVMGGAYLTHHPTPSNGSPPADRDIPFAGSAMVVIAESKEEVMRKIREDPYTKGGVWDADNARVWSYKTVFAAPPHPAAIFEKKPDTGAAE</sequence>
<evidence type="ECO:0000313" key="2">
    <source>
        <dbReference type="EMBL" id="RPB28621.1"/>
    </source>
</evidence>
<dbReference type="InParanoid" id="A0A3N4M7N5"/>
<dbReference type="Gene3D" id="3.30.70.1060">
    <property type="entry name" value="Dimeric alpha+beta barrel"/>
    <property type="match status" value="1"/>
</dbReference>
<organism evidence="2 3">
    <name type="scientific">Terfezia boudieri ATCC MYA-4762</name>
    <dbReference type="NCBI Taxonomy" id="1051890"/>
    <lineage>
        <taxon>Eukaryota</taxon>
        <taxon>Fungi</taxon>
        <taxon>Dikarya</taxon>
        <taxon>Ascomycota</taxon>
        <taxon>Pezizomycotina</taxon>
        <taxon>Pezizomycetes</taxon>
        <taxon>Pezizales</taxon>
        <taxon>Pezizaceae</taxon>
        <taxon>Terfezia</taxon>
    </lineage>
</organism>
<keyword evidence="3" id="KW-1185">Reference proteome</keyword>
<evidence type="ECO:0000313" key="3">
    <source>
        <dbReference type="Proteomes" id="UP000267821"/>
    </source>
</evidence>
<dbReference type="InterPro" id="IPR005545">
    <property type="entry name" value="YCII"/>
</dbReference>
<dbReference type="AlphaFoldDB" id="A0A3N4M7N5"/>
<dbReference type="SUPFAM" id="SSF54909">
    <property type="entry name" value="Dimeric alpha+beta barrel"/>
    <property type="match status" value="1"/>
</dbReference>
<reference evidence="2 3" key="1">
    <citation type="journal article" date="2018" name="Nat. Ecol. Evol.">
        <title>Pezizomycetes genomes reveal the molecular basis of ectomycorrhizal truffle lifestyle.</title>
        <authorList>
            <person name="Murat C."/>
            <person name="Payen T."/>
            <person name="Noel B."/>
            <person name="Kuo A."/>
            <person name="Morin E."/>
            <person name="Chen J."/>
            <person name="Kohler A."/>
            <person name="Krizsan K."/>
            <person name="Balestrini R."/>
            <person name="Da Silva C."/>
            <person name="Montanini B."/>
            <person name="Hainaut M."/>
            <person name="Levati E."/>
            <person name="Barry K.W."/>
            <person name="Belfiori B."/>
            <person name="Cichocki N."/>
            <person name="Clum A."/>
            <person name="Dockter R.B."/>
            <person name="Fauchery L."/>
            <person name="Guy J."/>
            <person name="Iotti M."/>
            <person name="Le Tacon F."/>
            <person name="Lindquist E.A."/>
            <person name="Lipzen A."/>
            <person name="Malagnac F."/>
            <person name="Mello A."/>
            <person name="Molinier V."/>
            <person name="Miyauchi S."/>
            <person name="Poulain J."/>
            <person name="Riccioni C."/>
            <person name="Rubini A."/>
            <person name="Sitrit Y."/>
            <person name="Splivallo R."/>
            <person name="Traeger S."/>
            <person name="Wang M."/>
            <person name="Zifcakova L."/>
            <person name="Wipf D."/>
            <person name="Zambonelli A."/>
            <person name="Paolocci F."/>
            <person name="Nowrousian M."/>
            <person name="Ottonello S."/>
            <person name="Baldrian P."/>
            <person name="Spatafora J.W."/>
            <person name="Henrissat B."/>
            <person name="Nagy L.G."/>
            <person name="Aury J.M."/>
            <person name="Wincker P."/>
            <person name="Grigoriev I.V."/>
            <person name="Bonfante P."/>
            <person name="Martin F.M."/>
        </authorList>
    </citation>
    <scope>NUCLEOTIDE SEQUENCE [LARGE SCALE GENOMIC DNA]</scope>
    <source>
        <strain evidence="2 3">ATCC MYA-4762</strain>
    </source>
</reference>
<feature type="domain" description="YCII-related" evidence="1">
    <location>
        <begin position="11"/>
        <end position="102"/>
    </location>
</feature>
<name>A0A3N4M7N5_9PEZI</name>
<dbReference type="Proteomes" id="UP000267821">
    <property type="component" value="Unassembled WGS sequence"/>
</dbReference>
<dbReference type="OrthoDB" id="5519740at2759"/>
<gene>
    <name evidence="2" type="ORF">L211DRAFT_833593</name>
</gene>
<protein>
    <recommendedName>
        <fullName evidence="1">YCII-related domain-containing protein</fullName>
    </recommendedName>
</protein>
<dbReference type="PANTHER" id="PTHR33606">
    <property type="entry name" value="PROTEIN YCII"/>
    <property type="match status" value="1"/>
</dbReference>
<dbReference type="PANTHER" id="PTHR33606:SF3">
    <property type="entry name" value="PROTEIN YCII"/>
    <property type="match status" value="1"/>
</dbReference>
<dbReference type="EMBL" id="ML121529">
    <property type="protein sequence ID" value="RPB28621.1"/>
    <property type="molecule type" value="Genomic_DNA"/>
</dbReference>
<evidence type="ECO:0000259" key="1">
    <source>
        <dbReference type="Pfam" id="PF03795"/>
    </source>
</evidence>